<dbReference type="Proteomes" id="UP000593567">
    <property type="component" value="Unassembled WGS sequence"/>
</dbReference>
<accession>A0A7J7K6J3</accession>
<dbReference type="AlphaFoldDB" id="A0A7J7K6J3"/>
<keyword evidence="2" id="KW-1185">Reference proteome</keyword>
<dbReference type="InterPro" id="IPR027417">
    <property type="entry name" value="P-loop_NTPase"/>
</dbReference>
<comment type="caution">
    <text evidence="1">The sequence shown here is derived from an EMBL/GenBank/DDBJ whole genome shotgun (WGS) entry which is preliminary data.</text>
</comment>
<dbReference type="Gene3D" id="3.40.50.300">
    <property type="entry name" value="P-loop containing nucleotide triphosphate hydrolases"/>
    <property type="match status" value="1"/>
</dbReference>
<sequence length="150" mass="16850">MAVLLMDCEGEDHLSGNTNVDNLVTFISLQISSVQLINVEKHVGLSDVKRLNLCLKNVAIFQDDESLDEESLFKSLVFVARNYNQGRLCGEDSGVFDKLQKNPQENSVAIIEGIKSSFKIITRFKFSYPRSTIDGATAETYDWNLKGRKL</sequence>
<dbReference type="EMBL" id="VXIV02001443">
    <property type="protein sequence ID" value="KAF6033176.1"/>
    <property type="molecule type" value="Genomic_DNA"/>
</dbReference>
<evidence type="ECO:0000313" key="2">
    <source>
        <dbReference type="Proteomes" id="UP000593567"/>
    </source>
</evidence>
<organism evidence="1 2">
    <name type="scientific">Bugula neritina</name>
    <name type="common">Brown bryozoan</name>
    <name type="synonym">Sertularia neritina</name>
    <dbReference type="NCBI Taxonomy" id="10212"/>
    <lineage>
        <taxon>Eukaryota</taxon>
        <taxon>Metazoa</taxon>
        <taxon>Spiralia</taxon>
        <taxon>Lophotrochozoa</taxon>
        <taxon>Bryozoa</taxon>
        <taxon>Gymnolaemata</taxon>
        <taxon>Cheilostomatida</taxon>
        <taxon>Flustrina</taxon>
        <taxon>Buguloidea</taxon>
        <taxon>Bugulidae</taxon>
        <taxon>Bugula</taxon>
    </lineage>
</organism>
<protein>
    <submittedName>
        <fullName evidence="1">Uncharacterized protein</fullName>
    </submittedName>
</protein>
<evidence type="ECO:0000313" key="1">
    <source>
        <dbReference type="EMBL" id="KAF6033176.1"/>
    </source>
</evidence>
<proteinExistence type="predicted"/>
<name>A0A7J7K6J3_BUGNE</name>
<reference evidence="1" key="1">
    <citation type="submission" date="2020-06" db="EMBL/GenBank/DDBJ databases">
        <title>Draft genome of Bugula neritina, a colonial animal packing powerful symbionts and potential medicines.</title>
        <authorList>
            <person name="Rayko M."/>
        </authorList>
    </citation>
    <scope>NUCLEOTIDE SEQUENCE [LARGE SCALE GENOMIC DNA]</scope>
    <source>
        <strain evidence="1">Kwan_BN1</strain>
    </source>
</reference>
<gene>
    <name evidence="1" type="ORF">EB796_008513</name>
</gene>